<dbReference type="Pfam" id="PF17678">
    <property type="entry name" value="Glyco_hydro_92N"/>
    <property type="match status" value="1"/>
</dbReference>
<dbReference type="InterPro" id="IPR005887">
    <property type="entry name" value="GH92_a_mannosidase_put"/>
</dbReference>
<reference evidence="4" key="1">
    <citation type="submission" date="2015-11" db="EMBL/GenBank/DDBJ databases">
        <authorList>
            <person name="Kim K.M."/>
        </authorList>
    </citation>
    <scope>NUCLEOTIDE SEQUENCE [LARGE SCALE GENOMIC DNA]</scope>
    <source>
        <strain evidence="4">KCTC 12086</strain>
    </source>
</reference>
<dbReference type="PROSITE" id="PS51257">
    <property type="entry name" value="PROKAR_LIPOPROTEIN"/>
    <property type="match status" value="1"/>
</dbReference>
<evidence type="ECO:0000313" key="4">
    <source>
        <dbReference type="Proteomes" id="UP000061457"/>
    </source>
</evidence>
<dbReference type="GO" id="GO:0005829">
    <property type="term" value="C:cytosol"/>
    <property type="evidence" value="ECO:0007669"/>
    <property type="project" value="TreeGrafter"/>
</dbReference>
<dbReference type="InterPro" id="IPR014718">
    <property type="entry name" value="GH-type_carb-bd"/>
</dbReference>
<dbReference type="PANTHER" id="PTHR12143:SF39">
    <property type="entry name" value="SECRETED PROTEIN"/>
    <property type="match status" value="1"/>
</dbReference>
<keyword evidence="4" id="KW-1185">Reference proteome</keyword>
<dbReference type="EMBL" id="CP013188">
    <property type="protein sequence ID" value="ALO44288.1"/>
    <property type="molecule type" value="Genomic_DNA"/>
</dbReference>
<dbReference type="KEGG" id="pphe:PP2015_3819"/>
<dbReference type="Gene3D" id="1.20.1050.60">
    <property type="entry name" value="alpha-1,2-mannosidase"/>
    <property type="match status" value="1"/>
</dbReference>
<dbReference type="PANTHER" id="PTHR12143">
    <property type="entry name" value="PEPTIDE N-GLYCANASE PNGASE -RELATED"/>
    <property type="match status" value="1"/>
</dbReference>
<evidence type="ECO:0000259" key="2">
    <source>
        <dbReference type="Pfam" id="PF17678"/>
    </source>
</evidence>
<dbReference type="Pfam" id="PF07971">
    <property type="entry name" value="Glyco_hydro_92"/>
    <property type="match status" value="1"/>
</dbReference>
<dbReference type="InterPro" id="IPR050883">
    <property type="entry name" value="PNGase"/>
</dbReference>
<proteinExistence type="predicted"/>
<dbReference type="AlphaFoldDB" id="A0A0S2K7A4"/>
<dbReference type="RefSeq" id="WP_058032157.1">
    <property type="nucleotide sequence ID" value="NZ_CP013188.1"/>
</dbReference>
<gene>
    <name evidence="3" type="ORF">PP2015_3819</name>
</gene>
<dbReference type="Gene3D" id="3.30.2080.10">
    <property type="entry name" value="GH92 mannosidase domain"/>
    <property type="match status" value="1"/>
</dbReference>
<dbReference type="GO" id="GO:0000224">
    <property type="term" value="F:peptide-N4-(N-acetyl-beta-glucosaminyl)asparagine amidase activity"/>
    <property type="evidence" value="ECO:0007669"/>
    <property type="project" value="TreeGrafter"/>
</dbReference>
<dbReference type="InterPro" id="IPR041371">
    <property type="entry name" value="GH92_N"/>
</dbReference>
<dbReference type="InterPro" id="IPR012939">
    <property type="entry name" value="Glyco_hydro_92"/>
</dbReference>
<protein>
    <submittedName>
        <fullName evidence="3">Alpha-1,2-mannosidase</fullName>
    </submittedName>
</protein>
<dbReference type="SUPFAM" id="SSF48208">
    <property type="entry name" value="Six-hairpin glycosidases"/>
    <property type="match status" value="1"/>
</dbReference>
<dbReference type="PATRIC" id="fig|161398.10.peg.3903"/>
<accession>A0A0S2K7A4</accession>
<dbReference type="Gene3D" id="1.20.1610.10">
    <property type="entry name" value="alpha-1,2-mannosidases domains"/>
    <property type="match status" value="1"/>
</dbReference>
<feature type="domain" description="Glycosyl hydrolase family 92 N-terminal" evidence="2">
    <location>
        <begin position="55"/>
        <end position="336"/>
    </location>
</feature>
<dbReference type="Proteomes" id="UP000061457">
    <property type="component" value="Chromosome II"/>
</dbReference>
<dbReference type="GO" id="GO:0030246">
    <property type="term" value="F:carbohydrate binding"/>
    <property type="evidence" value="ECO:0007669"/>
    <property type="project" value="InterPro"/>
</dbReference>
<dbReference type="GO" id="GO:0006516">
    <property type="term" value="P:glycoprotein catabolic process"/>
    <property type="evidence" value="ECO:0007669"/>
    <property type="project" value="TreeGrafter"/>
</dbReference>
<organism evidence="3 4">
    <name type="scientific">Pseudoalteromonas phenolica</name>
    <dbReference type="NCBI Taxonomy" id="161398"/>
    <lineage>
        <taxon>Bacteria</taxon>
        <taxon>Pseudomonadati</taxon>
        <taxon>Pseudomonadota</taxon>
        <taxon>Gammaproteobacteria</taxon>
        <taxon>Alteromonadales</taxon>
        <taxon>Pseudoalteromonadaceae</taxon>
        <taxon>Pseudoalteromonas</taxon>
    </lineage>
</organism>
<dbReference type="GO" id="GO:0005975">
    <property type="term" value="P:carbohydrate metabolic process"/>
    <property type="evidence" value="ECO:0007669"/>
    <property type="project" value="InterPro"/>
</dbReference>
<dbReference type="NCBIfam" id="TIGR01180">
    <property type="entry name" value="aman2_put"/>
    <property type="match status" value="1"/>
</dbReference>
<dbReference type="InterPro" id="IPR008928">
    <property type="entry name" value="6-hairpin_glycosidase_sf"/>
</dbReference>
<evidence type="ECO:0000313" key="3">
    <source>
        <dbReference type="EMBL" id="ALO44288.1"/>
    </source>
</evidence>
<evidence type="ECO:0000259" key="1">
    <source>
        <dbReference type="Pfam" id="PF07971"/>
    </source>
</evidence>
<feature type="domain" description="Glycosyl hydrolase family 92" evidence="1">
    <location>
        <begin position="342"/>
        <end position="815"/>
    </location>
</feature>
<sequence>MKKTFSRSLLLVTPAVSLSLVLSGCGDNRNEDAQAKPAEQANSKAVAYVQDPASFVNPFIGTKGPFNHRQAANVVPGAVQPFGMFNFGPEHAYTEALMKESEGISKRINEDNVRIPVSPGGYNWQATRLKGFSFTRLSGTGCLGASGDVPVLPFNQAIKHSPATDKINAYYGANFSHDDETAIPGYYQVGLDSGIDVRLSATDRTGIAEFTFDSPEQAKLIFRTAYSQLGSGDAFTQVDLEKGEVSGYVTSGNFCGYLGEYNRRDYYTLHFVAKIDAPITGSGAYVDDKVAANATSSQGGMGYGETGVPEWGKGSGLWVDLDVKAKQPVTMRVGISYVSLDNARENLAKEQAQQSFAQIKDKAYAGWNDALSRVKVKSDDKDLLTTFYTALFHSQFHPNIFSDVNGEYRGFDQQIHTITDKQTAQYANFSGWDVYRSQLQLVSLTHPQVASDIAQSLFNQANQFNGIWDRWTHNNGPTGVMSGDPSAIAIANFVAFGADKFDIEGAYESLYKASTVPTEYDLSDVGCPVFCRGQKPSLDEWLTLNYLSDQSNSWEGASETLEQVSADFAMSQFAARLGKDAHSTEMLTRSGYWKNLYNPKATAELGYIQGRNKDGSWKEEFDPFSGHLFVEGSPAQYLWMLPFDGQGLSQILGGDEVMSERLDSHFRKPDGTWVLYRDSAQYADVSNQPSIATPWMYLYTGDAYKTQQTVRETMKQLWHNSVSGIPGQDDLGQMSSWYVFSALGMYPFYPGRADMVLSSPAFEQAQIGNLTIQAPAASAEHIYIKGLKINGKDTLNSWIDESYIRTPQRLEFTLDTKPNTAFGGALEHRPPSYSVAAPSLATSEAN</sequence>
<dbReference type="STRING" id="161398.PP2015_3819"/>
<dbReference type="Gene3D" id="2.70.98.10">
    <property type="match status" value="1"/>
</dbReference>
<name>A0A0S2K7A4_9GAMM</name>
<dbReference type="OrthoDB" id="9804511at2"/>